<organism evidence="2 3">
    <name type="scientific">Chrysochromulina tobinii</name>
    <dbReference type="NCBI Taxonomy" id="1460289"/>
    <lineage>
        <taxon>Eukaryota</taxon>
        <taxon>Haptista</taxon>
        <taxon>Haptophyta</taxon>
        <taxon>Prymnesiophyceae</taxon>
        <taxon>Prymnesiales</taxon>
        <taxon>Chrysochromulinaceae</taxon>
        <taxon>Chrysochromulina</taxon>
    </lineage>
</organism>
<evidence type="ECO:0000256" key="1">
    <source>
        <dbReference type="SAM" id="SignalP"/>
    </source>
</evidence>
<evidence type="ECO:0000313" key="2">
    <source>
        <dbReference type="EMBL" id="KOO21941.1"/>
    </source>
</evidence>
<reference evidence="3" key="1">
    <citation type="journal article" date="2015" name="PLoS Genet.">
        <title>Genome Sequence and Transcriptome Analyses of Chrysochromulina tobin: Metabolic Tools for Enhanced Algal Fitness in the Prominent Order Prymnesiales (Haptophyceae).</title>
        <authorList>
            <person name="Hovde B.T."/>
            <person name="Deodato C.R."/>
            <person name="Hunsperger H.M."/>
            <person name="Ryken S.A."/>
            <person name="Yost W."/>
            <person name="Jha R.K."/>
            <person name="Patterson J."/>
            <person name="Monnat R.J. Jr."/>
            <person name="Barlow S.B."/>
            <person name="Starkenburg S.R."/>
            <person name="Cattolico R.A."/>
        </authorList>
    </citation>
    <scope>NUCLEOTIDE SEQUENCE</scope>
    <source>
        <strain evidence="3">CCMP291</strain>
    </source>
</reference>
<sequence length="451" mass="50099">MRRCTPSSPLCALVLLFVAASESAAALLGDAASSQHLGDAKTAASWPRKEKKCHGWGAVTTKRVYAFTVSSNYFSGLAVVMYSVHRARLRHRGGHRESASFNDTGYLLLWSRLEPDSILSAEQTELLVRLVAPTHIFWREVPAPRLLDWSRKRGLTSVPGQYSTFFRLDLFTSWNDETCADVAAGSLRSVMYLDSDMLVLPNAPSLDELHDRIWDAQRKSGTHYENAGTHHRSPLHTAERPSWVMHASVNYFLGHAIAGMLGTKMPSKLASVDTTGMANFQTLNANFQPNAGFLAFCSPAPPEFMVAVNASAQGTDQYMMWNAVKLLNGHWKVGTDFPPLPSPAPLVQFQLHTDWYMNGKPVMDPALLSKYRAAHWMGREKPWGVRVQNLHNQTYGTLRRAPRDEMSLPIMNQYWLELCEDAMRSYVVSNGLSPALIDCRTSGGQGEISGG</sequence>
<dbReference type="InterPro" id="IPR029044">
    <property type="entry name" value="Nucleotide-diphossugar_trans"/>
</dbReference>
<dbReference type="Proteomes" id="UP000037460">
    <property type="component" value="Unassembled WGS sequence"/>
</dbReference>
<dbReference type="Gene3D" id="3.90.550.10">
    <property type="entry name" value="Spore Coat Polysaccharide Biosynthesis Protein SpsA, Chain A"/>
    <property type="match status" value="1"/>
</dbReference>
<comment type="caution">
    <text evidence="2">The sequence shown here is derived from an EMBL/GenBank/DDBJ whole genome shotgun (WGS) entry which is preliminary data.</text>
</comment>
<evidence type="ECO:0000313" key="3">
    <source>
        <dbReference type="Proteomes" id="UP000037460"/>
    </source>
</evidence>
<feature type="chain" id="PRO_5005601582" description="Glycosyltransferase family 8 protein" evidence="1">
    <location>
        <begin position="26"/>
        <end position="451"/>
    </location>
</feature>
<evidence type="ECO:0008006" key="4">
    <source>
        <dbReference type="Google" id="ProtNLM"/>
    </source>
</evidence>
<feature type="signal peptide" evidence="1">
    <location>
        <begin position="1"/>
        <end position="25"/>
    </location>
</feature>
<proteinExistence type="predicted"/>
<keyword evidence="1" id="KW-0732">Signal</keyword>
<accession>A0A0M0J5T2</accession>
<gene>
    <name evidence="2" type="ORF">Ctob_000722</name>
</gene>
<protein>
    <recommendedName>
        <fullName evidence="4">Glycosyltransferase family 8 protein</fullName>
    </recommendedName>
</protein>
<name>A0A0M0J5T2_9EUKA</name>
<keyword evidence="3" id="KW-1185">Reference proteome</keyword>
<dbReference type="AlphaFoldDB" id="A0A0M0J5T2"/>
<dbReference type="EMBL" id="JWZX01003321">
    <property type="protein sequence ID" value="KOO21941.1"/>
    <property type="molecule type" value="Genomic_DNA"/>
</dbReference>